<name>A0ABX7BGK3_9PROT</name>
<dbReference type="PROSITE" id="PS50110">
    <property type="entry name" value="RESPONSE_REGULATORY"/>
    <property type="match status" value="1"/>
</dbReference>
<dbReference type="SMART" id="SM00448">
    <property type="entry name" value="REC"/>
    <property type="match status" value="1"/>
</dbReference>
<dbReference type="InterPro" id="IPR001789">
    <property type="entry name" value="Sig_transdc_resp-reg_receiver"/>
</dbReference>
<feature type="domain" description="Response regulatory" evidence="3">
    <location>
        <begin position="3"/>
        <end position="116"/>
    </location>
</feature>
<keyword evidence="5" id="KW-1185">Reference proteome</keyword>
<dbReference type="Proteomes" id="UP000595197">
    <property type="component" value="Plasmid pTT6-2"/>
</dbReference>
<evidence type="ECO:0000259" key="3">
    <source>
        <dbReference type="PROSITE" id="PS50110"/>
    </source>
</evidence>
<dbReference type="InterPro" id="IPR050595">
    <property type="entry name" value="Bact_response_regulator"/>
</dbReference>
<protein>
    <submittedName>
        <fullName evidence="4">Response regulator</fullName>
    </submittedName>
</protein>
<dbReference type="PANTHER" id="PTHR44591:SF3">
    <property type="entry name" value="RESPONSE REGULATORY DOMAIN-CONTAINING PROTEIN"/>
    <property type="match status" value="1"/>
</dbReference>
<reference evidence="4" key="1">
    <citation type="submission" date="2021-02" db="EMBL/GenBank/DDBJ databases">
        <title>Skermanella TT6 skin isolate.</title>
        <authorList>
            <person name="Lee K."/>
            <person name="Ganzorig M."/>
        </authorList>
    </citation>
    <scope>NUCLEOTIDE SEQUENCE</scope>
    <source>
        <strain evidence="4">TT6</strain>
    </source>
</reference>
<dbReference type="SUPFAM" id="SSF52172">
    <property type="entry name" value="CheY-like"/>
    <property type="match status" value="1"/>
</dbReference>
<dbReference type="RefSeq" id="WP_201083139.1">
    <property type="nucleotide sequence ID" value="NZ_CP067422.1"/>
</dbReference>
<evidence type="ECO:0000256" key="1">
    <source>
        <dbReference type="ARBA" id="ARBA00022553"/>
    </source>
</evidence>
<gene>
    <name evidence="4" type="ORF">IGS68_33395</name>
</gene>
<proteinExistence type="predicted"/>
<feature type="modified residue" description="4-aspartylphosphate" evidence="2">
    <location>
        <position position="52"/>
    </location>
</feature>
<dbReference type="InterPro" id="IPR011006">
    <property type="entry name" value="CheY-like_superfamily"/>
</dbReference>
<evidence type="ECO:0000313" key="5">
    <source>
        <dbReference type="Proteomes" id="UP000595197"/>
    </source>
</evidence>
<evidence type="ECO:0000313" key="4">
    <source>
        <dbReference type="EMBL" id="QQP93518.1"/>
    </source>
</evidence>
<geneLocation type="plasmid" evidence="4 5">
    <name>pTT6-2</name>
</geneLocation>
<organism evidence="4 5">
    <name type="scientific">Skermanella cutis</name>
    <dbReference type="NCBI Taxonomy" id="2775420"/>
    <lineage>
        <taxon>Bacteria</taxon>
        <taxon>Pseudomonadati</taxon>
        <taxon>Pseudomonadota</taxon>
        <taxon>Alphaproteobacteria</taxon>
        <taxon>Rhodospirillales</taxon>
        <taxon>Azospirillaceae</taxon>
        <taxon>Skermanella</taxon>
    </lineage>
</organism>
<evidence type="ECO:0000256" key="2">
    <source>
        <dbReference type="PROSITE-ProRule" id="PRU00169"/>
    </source>
</evidence>
<accession>A0ABX7BGK3</accession>
<dbReference type="PANTHER" id="PTHR44591">
    <property type="entry name" value="STRESS RESPONSE REGULATOR PROTEIN 1"/>
    <property type="match status" value="1"/>
</dbReference>
<sequence length="118" mass="13138">MARILLVDDEILNTMANAALLARYGHEVREAYNGLGALRHLEGFSPDLIITDYMMPLMDGAELVGRIRDTPPLEEVRIILATAVTEASVKDRIAFDRYLGKPFRDSQLLAAVDDLLKP</sequence>
<dbReference type="CDD" id="cd17546">
    <property type="entry name" value="REC_hyHK_CKI1_RcsC-like"/>
    <property type="match status" value="1"/>
</dbReference>
<keyword evidence="1 2" id="KW-0597">Phosphoprotein</keyword>
<dbReference type="EMBL" id="CP067422">
    <property type="protein sequence ID" value="QQP93518.1"/>
    <property type="molecule type" value="Genomic_DNA"/>
</dbReference>
<keyword evidence="4" id="KW-0614">Plasmid</keyword>
<dbReference type="Gene3D" id="3.40.50.2300">
    <property type="match status" value="1"/>
</dbReference>
<dbReference type="Pfam" id="PF00072">
    <property type="entry name" value="Response_reg"/>
    <property type="match status" value="1"/>
</dbReference>